<organism evidence="5 6">
    <name type="scientific">Solidesulfovibrio carbinoliphilus subsp. oakridgensis</name>
    <dbReference type="NCBI Taxonomy" id="694327"/>
    <lineage>
        <taxon>Bacteria</taxon>
        <taxon>Pseudomonadati</taxon>
        <taxon>Thermodesulfobacteriota</taxon>
        <taxon>Desulfovibrionia</taxon>
        <taxon>Desulfovibrionales</taxon>
        <taxon>Desulfovibrionaceae</taxon>
        <taxon>Solidesulfovibrio</taxon>
    </lineage>
</organism>
<feature type="domain" description="STAS" evidence="4">
    <location>
        <begin position="131"/>
        <end position="238"/>
    </location>
</feature>
<name>G7QDP8_9BACT</name>
<dbReference type="InterPro" id="IPR002645">
    <property type="entry name" value="STAS_dom"/>
</dbReference>
<dbReference type="SUPFAM" id="SSF52172">
    <property type="entry name" value="CheY-like"/>
    <property type="match status" value="1"/>
</dbReference>
<dbReference type="GO" id="GO:0000160">
    <property type="term" value="P:phosphorelay signal transduction system"/>
    <property type="evidence" value="ECO:0007669"/>
    <property type="project" value="InterPro"/>
</dbReference>
<dbReference type="Gene3D" id="3.40.50.2300">
    <property type="match status" value="1"/>
</dbReference>
<dbReference type="eggNOG" id="COG2204">
    <property type="taxonomic scope" value="Bacteria"/>
</dbReference>
<dbReference type="InterPro" id="IPR050595">
    <property type="entry name" value="Bact_response_regulator"/>
</dbReference>
<dbReference type="CDD" id="cd17536">
    <property type="entry name" value="REC_YesN-like"/>
    <property type="match status" value="1"/>
</dbReference>
<dbReference type="PANTHER" id="PTHR44591">
    <property type="entry name" value="STRESS RESPONSE REGULATOR PROTEIN 1"/>
    <property type="match status" value="1"/>
</dbReference>
<dbReference type="InterPro" id="IPR001789">
    <property type="entry name" value="Sig_transdc_resp-reg_receiver"/>
</dbReference>
<evidence type="ECO:0000313" key="5">
    <source>
        <dbReference type="EMBL" id="EHJ46554.1"/>
    </source>
</evidence>
<keyword evidence="1 2" id="KW-0597">Phosphoprotein</keyword>
<accession>G7QDP8</accession>
<dbReference type="EMBL" id="CM001368">
    <property type="protein sequence ID" value="EHJ46554.1"/>
    <property type="molecule type" value="Genomic_DNA"/>
</dbReference>
<dbReference type="PROSITE" id="PS50110">
    <property type="entry name" value="RESPONSE_REGULATORY"/>
    <property type="match status" value="1"/>
</dbReference>
<evidence type="ECO:0000256" key="2">
    <source>
        <dbReference type="PROSITE-ProRule" id="PRU00169"/>
    </source>
</evidence>
<dbReference type="InterPro" id="IPR011006">
    <property type="entry name" value="CheY-like_superfamily"/>
</dbReference>
<dbReference type="AlphaFoldDB" id="G7QDP8"/>
<dbReference type="Pfam" id="PF00072">
    <property type="entry name" value="Response_reg"/>
    <property type="match status" value="1"/>
</dbReference>
<keyword evidence="6" id="KW-1185">Reference proteome</keyword>
<dbReference type="InterPro" id="IPR036513">
    <property type="entry name" value="STAS_dom_sf"/>
</dbReference>
<feature type="modified residue" description="4-aspartylphosphate" evidence="2">
    <location>
        <position position="52"/>
    </location>
</feature>
<dbReference type="Gene3D" id="3.30.750.24">
    <property type="entry name" value="STAS domain"/>
    <property type="match status" value="1"/>
</dbReference>
<evidence type="ECO:0000259" key="3">
    <source>
        <dbReference type="PROSITE" id="PS50110"/>
    </source>
</evidence>
<dbReference type="STRING" id="694327.DFW101_0537"/>
<reference evidence="6" key="1">
    <citation type="journal article" date="2015" name="Genome Announc.">
        <title>High-Quality Draft Genome Sequence of Desulfovibrio carbinoliphilus FW-101-2B, an Organic Acid-Oxidizing Sulfate-Reducing Bacterium Isolated from Uranium(VI)-Contaminated Groundwater.</title>
        <authorList>
            <person name="Ramsay B.D."/>
            <person name="Hwang C."/>
            <person name="Woo H.L."/>
            <person name="Carroll S.L."/>
            <person name="Lucas S."/>
            <person name="Han J."/>
            <person name="Lapidus A.L."/>
            <person name="Cheng J.F."/>
            <person name="Goodwin L.A."/>
            <person name="Pitluck S."/>
            <person name="Peters L."/>
            <person name="Chertkov O."/>
            <person name="Held B."/>
            <person name="Detter J.C."/>
            <person name="Han C.S."/>
            <person name="Tapia R."/>
            <person name="Land M.L."/>
            <person name="Hauser L.J."/>
            <person name="Kyrpides N.C."/>
            <person name="Ivanova N.N."/>
            <person name="Mikhailova N."/>
            <person name="Pagani I."/>
            <person name="Woyke T."/>
            <person name="Arkin A.P."/>
            <person name="Dehal P."/>
            <person name="Chivian D."/>
            <person name="Criddle C.S."/>
            <person name="Wu W."/>
            <person name="Chakraborty R."/>
            <person name="Hazen T.C."/>
            <person name="Fields M.W."/>
        </authorList>
    </citation>
    <scope>NUCLEOTIDE SEQUENCE [LARGE SCALE GENOMIC DNA]</scope>
    <source>
        <strain evidence="6">FW-101-2B</strain>
    </source>
</reference>
<dbReference type="Pfam" id="PF01740">
    <property type="entry name" value="STAS"/>
    <property type="match status" value="1"/>
</dbReference>
<dbReference type="CDD" id="cd07043">
    <property type="entry name" value="STAS_anti-anti-sigma_factors"/>
    <property type="match status" value="1"/>
</dbReference>
<dbReference type="SUPFAM" id="SSF52091">
    <property type="entry name" value="SpoIIaa-like"/>
    <property type="match status" value="1"/>
</dbReference>
<feature type="domain" description="Response regulatory" evidence="3">
    <location>
        <begin position="3"/>
        <end position="117"/>
    </location>
</feature>
<dbReference type="RefSeq" id="WP_009179991.1">
    <property type="nucleotide sequence ID" value="NZ_CM001368.1"/>
</dbReference>
<dbReference type="OrthoDB" id="9800029at2"/>
<sequence>MRTILVIDDERPTLMMFELYLGAYGHPVLTAASGEEGLAVFAAQKPPIVLTDIKMPGMNGLAVLAAIKEQRPETEVIVITGHGDTELALAALALRATDFIDKPIRREALEAALGRATARLDLREATDGRFGDISVEREGEIGVIAIRGSLSGETEPYLIRAVKEADGASKFLFAFSPDASINGAGLDLLLQAAEDCREAGRPVAVCGLSENFARILDRFGVTAKAPRFTDCRQALDYLASRGDG</sequence>
<dbReference type="HOGENOM" id="CLU_1159617_0_0_7"/>
<dbReference type="SMART" id="SM00448">
    <property type="entry name" value="REC"/>
    <property type="match status" value="1"/>
</dbReference>
<proteinExistence type="predicted"/>
<dbReference type="Proteomes" id="UP000004662">
    <property type="component" value="Chromosome"/>
</dbReference>
<protein>
    <submittedName>
        <fullName evidence="5">Response regulator receiver protein</fullName>
    </submittedName>
</protein>
<dbReference type="PANTHER" id="PTHR44591:SF3">
    <property type="entry name" value="RESPONSE REGULATORY DOMAIN-CONTAINING PROTEIN"/>
    <property type="match status" value="1"/>
</dbReference>
<evidence type="ECO:0000256" key="1">
    <source>
        <dbReference type="ARBA" id="ARBA00022553"/>
    </source>
</evidence>
<evidence type="ECO:0000259" key="4">
    <source>
        <dbReference type="PROSITE" id="PS50801"/>
    </source>
</evidence>
<dbReference type="PROSITE" id="PS50801">
    <property type="entry name" value="STAS"/>
    <property type="match status" value="1"/>
</dbReference>
<evidence type="ECO:0000313" key="6">
    <source>
        <dbReference type="Proteomes" id="UP000004662"/>
    </source>
</evidence>
<gene>
    <name evidence="5" type="ORF">DFW101_0537</name>
</gene>